<evidence type="ECO:0000313" key="5">
    <source>
        <dbReference type="Proteomes" id="UP000002051"/>
    </source>
</evidence>
<evidence type="ECO:0000313" key="3">
    <source>
        <dbReference type="EMBL" id="KEH20225.1"/>
    </source>
</evidence>
<reference evidence="4" key="3">
    <citation type="submission" date="2015-04" db="UniProtKB">
        <authorList>
            <consortium name="EnsemblPlants"/>
        </authorList>
    </citation>
    <scope>IDENTIFICATION</scope>
    <source>
        <strain evidence="4">cv. Jemalong A17</strain>
    </source>
</reference>
<gene>
    <name evidence="3" type="ordered locus">MTR_8g069950</name>
</gene>
<dbReference type="Pfam" id="PF03080">
    <property type="entry name" value="Neprosin"/>
    <property type="match status" value="1"/>
</dbReference>
<dbReference type="InterPro" id="IPR053168">
    <property type="entry name" value="Glutamic_endopeptidase"/>
</dbReference>
<organism evidence="3 5">
    <name type="scientific">Medicago truncatula</name>
    <name type="common">Barrel medic</name>
    <name type="synonym">Medicago tribuloides</name>
    <dbReference type="NCBI Taxonomy" id="3880"/>
    <lineage>
        <taxon>Eukaryota</taxon>
        <taxon>Viridiplantae</taxon>
        <taxon>Streptophyta</taxon>
        <taxon>Embryophyta</taxon>
        <taxon>Tracheophyta</taxon>
        <taxon>Spermatophyta</taxon>
        <taxon>Magnoliopsida</taxon>
        <taxon>eudicotyledons</taxon>
        <taxon>Gunneridae</taxon>
        <taxon>Pentapetalae</taxon>
        <taxon>rosids</taxon>
        <taxon>fabids</taxon>
        <taxon>Fabales</taxon>
        <taxon>Fabaceae</taxon>
        <taxon>Papilionoideae</taxon>
        <taxon>50 kb inversion clade</taxon>
        <taxon>NPAAA clade</taxon>
        <taxon>Hologalegina</taxon>
        <taxon>IRL clade</taxon>
        <taxon>Trifolieae</taxon>
        <taxon>Medicago</taxon>
    </lineage>
</organism>
<dbReference type="PANTHER" id="PTHR31589">
    <property type="entry name" value="PROTEIN, PUTATIVE (DUF239)-RELATED-RELATED"/>
    <property type="match status" value="1"/>
</dbReference>
<proteinExistence type="predicted"/>
<dbReference type="STRING" id="3880.A0A072U328"/>
<dbReference type="Proteomes" id="UP000002051">
    <property type="component" value="Chromosome 8"/>
</dbReference>
<keyword evidence="5" id="KW-1185">Reference proteome</keyword>
<name>A0A072U328_MEDTR</name>
<dbReference type="HOGENOM" id="CLU_2088461_0_0_1"/>
<feature type="domain" description="Neprosin PEP catalytic" evidence="2">
    <location>
        <begin position="1"/>
        <end position="117"/>
    </location>
</feature>
<evidence type="ECO:0000256" key="1">
    <source>
        <dbReference type="SAM" id="Phobius"/>
    </source>
</evidence>
<dbReference type="EnsemblPlants" id="KEH20225">
    <property type="protein sequence ID" value="KEH20225"/>
    <property type="gene ID" value="MTR_8g069950"/>
</dbReference>
<reference evidence="3 5" key="2">
    <citation type="journal article" date="2014" name="BMC Genomics">
        <title>An improved genome release (version Mt4.0) for the model legume Medicago truncatula.</title>
        <authorList>
            <person name="Tang H."/>
            <person name="Krishnakumar V."/>
            <person name="Bidwell S."/>
            <person name="Rosen B."/>
            <person name="Chan A."/>
            <person name="Zhou S."/>
            <person name="Gentzbittel L."/>
            <person name="Childs K.L."/>
            <person name="Yandell M."/>
            <person name="Gundlach H."/>
            <person name="Mayer K.F."/>
            <person name="Schwartz D.C."/>
            <person name="Town C.D."/>
        </authorList>
    </citation>
    <scope>GENOME REANNOTATION</scope>
    <source>
        <strain evidence="3">A17</strain>
        <strain evidence="4 5">cv. Jemalong A17</strain>
    </source>
</reference>
<sequence>MRNISGGEREIWWFPLYCCLTLSTTSSFVTVSIGAESDCKRESDKGGKTVGERQQGRTDAYEGTGCYNSLCSDFVQTTNKIAIGAAISPTSTYNGGQFDISLMTWKNPLAGDAYCFC</sequence>
<dbReference type="AlphaFoldDB" id="A0A072U328"/>
<feature type="transmembrane region" description="Helical" evidence="1">
    <location>
        <begin position="12"/>
        <end position="35"/>
    </location>
</feature>
<keyword evidence="1" id="KW-1133">Transmembrane helix</keyword>
<evidence type="ECO:0000259" key="2">
    <source>
        <dbReference type="PROSITE" id="PS52045"/>
    </source>
</evidence>
<accession>A0A072U328</accession>
<protein>
    <submittedName>
        <fullName evidence="3">DUF239 domain protein</fullName>
    </submittedName>
</protein>
<reference evidence="3 5" key="1">
    <citation type="journal article" date="2011" name="Nature">
        <title>The Medicago genome provides insight into the evolution of rhizobial symbioses.</title>
        <authorList>
            <person name="Young N.D."/>
            <person name="Debelle F."/>
            <person name="Oldroyd G.E."/>
            <person name="Geurts R."/>
            <person name="Cannon S.B."/>
            <person name="Udvardi M.K."/>
            <person name="Benedito V.A."/>
            <person name="Mayer K.F."/>
            <person name="Gouzy J."/>
            <person name="Schoof H."/>
            <person name="Van de Peer Y."/>
            <person name="Proost S."/>
            <person name="Cook D.R."/>
            <person name="Meyers B.C."/>
            <person name="Spannagl M."/>
            <person name="Cheung F."/>
            <person name="De Mita S."/>
            <person name="Krishnakumar V."/>
            <person name="Gundlach H."/>
            <person name="Zhou S."/>
            <person name="Mudge J."/>
            <person name="Bharti A.K."/>
            <person name="Murray J.D."/>
            <person name="Naoumkina M.A."/>
            <person name="Rosen B."/>
            <person name="Silverstein K.A."/>
            <person name="Tang H."/>
            <person name="Rombauts S."/>
            <person name="Zhao P.X."/>
            <person name="Zhou P."/>
            <person name="Barbe V."/>
            <person name="Bardou P."/>
            <person name="Bechner M."/>
            <person name="Bellec A."/>
            <person name="Berger A."/>
            <person name="Berges H."/>
            <person name="Bidwell S."/>
            <person name="Bisseling T."/>
            <person name="Choisne N."/>
            <person name="Couloux A."/>
            <person name="Denny R."/>
            <person name="Deshpande S."/>
            <person name="Dai X."/>
            <person name="Doyle J.J."/>
            <person name="Dudez A.M."/>
            <person name="Farmer A.D."/>
            <person name="Fouteau S."/>
            <person name="Franken C."/>
            <person name="Gibelin C."/>
            <person name="Gish J."/>
            <person name="Goldstein S."/>
            <person name="Gonzalez A.J."/>
            <person name="Green P.J."/>
            <person name="Hallab A."/>
            <person name="Hartog M."/>
            <person name="Hua A."/>
            <person name="Humphray S.J."/>
            <person name="Jeong D.H."/>
            <person name="Jing Y."/>
            <person name="Jocker A."/>
            <person name="Kenton S.M."/>
            <person name="Kim D.J."/>
            <person name="Klee K."/>
            <person name="Lai H."/>
            <person name="Lang C."/>
            <person name="Lin S."/>
            <person name="Macmil S.L."/>
            <person name="Magdelenat G."/>
            <person name="Matthews L."/>
            <person name="McCorrison J."/>
            <person name="Monaghan E.L."/>
            <person name="Mun J.H."/>
            <person name="Najar F.Z."/>
            <person name="Nicholson C."/>
            <person name="Noirot C."/>
            <person name="O'Bleness M."/>
            <person name="Paule C.R."/>
            <person name="Poulain J."/>
            <person name="Prion F."/>
            <person name="Qin B."/>
            <person name="Qu C."/>
            <person name="Retzel E.F."/>
            <person name="Riddle C."/>
            <person name="Sallet E."/>
            <person name="Samain S."/>
            <person name="Samson N."/>
            <person name="Sanders I."/>
            <person name="Saurat O."/>
            <person name="Scarpelli C."/>
            <person name="Schiex T."/>
            <person name="Segurens B."/>
            <person name="Severin A.J."/>
            <person name="Sherrier D.J."/>
            <person name="Shi R."/>
            <person name="Sims S."/>
            <person name="Singer S.R."/>
            <person name="Sinharoy S."/>
            <person name="Sterck L."/>
            <person name="Viollet A."/>
            <person name="Wang B.B."/>
            <person name="Wang K."/>
            <person name="Wang M."/>
            <person name="Wang X."/>
            <person name="Warfsmann J."/>
            <person name="Weissenbach J."/>
            <person name="White D.D."/>
            <person name="White J.D."/>
            <person name="Wiley G.B."/>
            <person name="Wincker P."/>
            <person name="Xing Y."/>
            <person name="Yang L."/>
            <person name="Yao Z."/>
            <person name="Ying F."/>
            <person name="Zhai J."/>
            <person name="Zhou L."/>
            <person name="Zuber A."/>
            <person name="Denarie J."/>
            <person name="Dixon R.A."/>
            <person name="May G.D."/>
            <person name="Schwartz D.C."/>
            <person name="Rogers J."/>
            <person name="Quetier F."/>
            <person name="Town C.D."/>
            <person name="Roe B.A."/>
        </authorList>
    </citation>
    <scope>NUCLEOTIDE SEQUENCE [LARGE SCALE GENOMIC DNA]</scope>
    <source>
        <strain evidence="3">A17</strain>
        <strain evidence="4 5">cv. Jemalong A17</strain>
    </source>
</reference>
<dbReference type="InterPro" id="IPR004314">
    <property type="entry name" value="Neprosin"/>
</dbReference>
<keyword evidence="1" id="KW-0812">Transmembrane</keyword>
<keyword evidence="1" id="KW-0472">Membrane</keyword>
<dbReference type="EMBL" id="CM001224">
    <property type="protein sequence ID" value="KEH20225.1"/>
    <property type="molecule type" value="Genomic_DNA"/>
</dbReference>
<dbReference type="PROSITE" id="PS52045">
    <property type="entry name" value="NEPROSIN_PEP_CD"/>
    <property type="match status" value="1"/>
</dbReference>
<evidence type="ECO:0000313" key="4">
    <source>
        <dbReference type="EnsemblPlants" id="KEH20225"/>
    </source>
</evidence>
<dbReference type="PANTHER" id="PTHR31589:SF254">
    <property type="entry name" value="OS01G0547133 PROTEIN"/>
    <property type="match status" value="1"/>
</dbReference>